<comment type="caution">
    <text evidence="1">The sequence shown here is derived from an EMBL/GenBank/DDBJ whole genome shotgun (WGS) entry which is preliminary data.</text>
</comment>
<protein>
    <submittedName>
        <fullName evidence="1">Uncharacterized protein</fullName>
    </submittedName>
</protein>
<sequence>MAARVAEPPPLAAALRVGKGYQCSRTGRQEFGSSELLRRRLSANVNPKSVTVHLLQIFVSSEEVSVGKPSSQLHMLPAANQTGWKP</sequence>
<dbReference type="Proteomes" id="UP000438429">
    <property type="component" value="Unassembled WGS sequence"/>
</dbReference>
<name>A0A6A4T9D2_SCOMX</name>
<organism evidence="1 2">
    <name type="scientific">Scophthalmus maximus</name>
    <name type="common">Turbot</name>
    <name type="synonym">Psetta maxima</name>
    <dbReference type="NCBI Taxonomy" id="52904"/>
    <lineage>
        <taxon>Eukaryota</taxon>
        <taxon>Metazoa</taxon>
        <taxon>Chordata</taxon>
        <taxon>Craniata</taxon>
        <taxon>Vertebrata</taxon>
        <taxon>Euteleostomi</taxon>
        <taxon>Actinopterygii</taxon>
        <taxon>Neopterygii</taxon>
        <taxon>Teleostei</taxon>
        <taxon>Neoteleostei</taxon>
        <taxon>Acanthomorphata</taxon>
        <taxon>Carangaria</taxon>
        <taxon>Pleuronectiformes</taxon>
        <taxon>Pleuronectoidei</taxon>
        <taxon>Scophthalmidae</taxon>
        <taxon>Scophthalmus</taxon>
    </lineage>
</organism>
<reference evidence="1 2" key="1">
    <citation type="submission" date="2019-06" db="EMBL/GenBank/DDBJ databases">
        <title>Draft genomes of female and male turbot (Scophthalmus maximus).</title>
        <authorList>
            <person name="Xu H."/>
            <person name="Xu X.-W."/>
            <person name="Shao C."/>
            <person name="Chen S."/>
        </authorList>
    </citation>
    <scope>NUCLEOTIDE SEQUENCE [LARGE SCALE GENOMIC DNA]</scope>
    <source>
        <strain evidence="1">Ysfricsl-2016a</strain>
        <tissue evidence="1">Blood</tissue>
    </source>
</reference>
<dbReference type="AlphaFoldDB" id="A0A6A4T9D2"/>
<proteinExistence type="predicted"/>
<evidence type="ECO:0000313" key="1">
    <source>
        <dbReference type="EMBL" id="KAF0039611.1"/>
    </source>
</evidence>
<dbReference type="EMBL" id="VEVO01000007">
    <property type="protein sequence ID" value="KAF0039611.1"/>
    <property type="molecule type" value="Genomic_DNA"/>
</dbReference>
<gene>
    <name evidence="1" type="ORF">F2P81_007846</name>
</gene>
<accession>A0A6A4T9D2</accession>
<evidence type="ECO:0000313" key="2">
    <source>
        <dbReference type="Proteomes" id="UP000438429"/>
    </source>
</evidence>